<dbReference type="AlphaFoldDB" id="A0A1C3P0V6"/>
<gene>
    <name evidence="1" type="ORF">FDG2_3784</name>
</gene>
<proteinExistence type="predicted"/>
<sequence>MLVKRLAEFRGYIDANTARIPNYGERRRCGEAVSSATAESAVNQVVSKRMVKKQQMRWSPRGAHLLLQVCTRILNGDLTADFAR</sequence>
<name>A0A1C3P0V6_9ACTN</name>
<evidence type="ECO:0000313" key="2">
    <source>
        <dbReference type="Proteomes" id="UP000199013"/>
    </source>
</evidence>
<protein>
    <submittedName>
        <fullName evidence="1">Uncharacterized protein</fullName>
    </submittedName>
</protein>
<accession>A0A1C3P0V6</accession>
<organism evidence="1 2">
    <name type="scientific">Candidatus Protofrankia californiensis</name>
    <dbReference type="NCBI Taxonomy" id="1839754"/>
    <lineage>
        <taxon>Bacteria</taxon>
        <taxon>Bacillati</taxon>
        <taxon>Actinomycetota</taxon>
        <taxon>Actinomycetes</taxon>
        <taxon>Frankiales</taxon>
        <taxon>Frankiaceae</taxon>
        <taxon>Protofrankia</taxon>
    </lineage>
</organism>
<reference evidence="2" key="1">
    <citation type="submission" date="2016-02" db="EMBL/GenBank/DDBJ databases">
        <authorList>
            <person name="Wibberg D."/>
        </authorList>
    </citation>
    <scope>NUCLEOTIDE SEQUENCE [LARGE SCALE GENOMIC DNA]</scope>
</reference>
<evidence type="ECO:0000313" key="1">
    <source>
        <dbReference type="EMBL" id="SBW23459.1"/>
    </source>
</evidence>
<dbReference type="Proteomes" id="UP000199013">
    <property type="component" value="Unassembled WGS sequence"/>
</dbReference>
<dbReference type="EMBL" id="FLUV01001586">
    <property type="protein sequence ID" value="SBW23459.1"/>
    <property type="molecule type" value="Genomic_DNA"/>
</dbReference>
<keyword evidence="2" id="KW-1185">Reference proteome</keyword>